<dbReference type="InterPro" id="IPR005483">
    <property type="entry name" value="CPSase_dom"/>
</dbReference>
<keyword evidence="7" id="KW-0479">Metal-binding</keyword>
<dbReference type="SUPFAM" id="SSF56059">
    <property type="entry name" value="Glutathione synthetase ATP-binding domain-like"/>
    <property type="match status" value="2"/>
</dbReference>
<dbReference type="FunFam" id="1.10.1030.10:FF:000001">
    <property type="entry name" value="Carbamoyl-phosphate synthase large chain"/>
    <property type="match status" value="1"/>
</dbReference>
<dbReference type="EC" id="6.3.4.16" evidence="14"/>
<dbReference type="InterPro" id="IPR011607">
    <property type="entry name" value="MGS-like_dom"/>
</dbReference>
<comment type="subunit">
    <text evidence="13">Heterodimer composed of 2 chains; the small (or glutamine) chain promotes the hydrolysis of glutamine to ammonia, which is used by the large (or ammonia) chain to synthesize carbamoyl phosphate.</text>
</comment>
<dbReference type="GO" id="GO:0005739">
    <property type="term" value="C:mitochondrion"/>
    <property type="evidence" value="ECO:0007669"/>
    <property type="project" value="UniProtKB-SubCell"/>
</dbReference>
<dbReference type="HOGENOM" id="CLU_000513_1_3_1"/>
<evidence type="ECO:0000256" key="15">
    <source>
        <dbReference type="ARBA" id="ARBA00044249"/>
    </source>
</evidence>
<evidence type="ECO:0000256" key="6">
    <source>
        <dbReference type="ARBA" id="ARBA00022598"/>
    </source>
</evidence>
<keyword evidence="12" id="KW-0464">Manganese</keyword>
<dbReference type="InterPro" id="IPR036914">
    <property type="entry name" value="MGS-like_dom_sf"/>
</dbReference>
<evidence type="ECO:0000256" key="17">
    <source>
        <dbReference type="ARBA" id="ARBA00044334"/>
    </source>
</evidence>
<dbReference type="SUPFAM" id="SSF52335">
    <property type="entry name" value="Methylglyoxal synthase-like"/>
    <property type="match status" value="1"/>
</dbReference>
<dbReference type="GO" id="GO:0046872">
    <property type="term" value="F:metal ion binding"/>
    <property type="evidence" value="ECO:0007669"/>
    <property type="project" value="UniProtKB-KW"/>
</dbReference>
<dbReference type="NCBIfam" id="NF009455">
    <property type="entry name" value="PRK12815.1"/>
    <property type="match status" value="1"/>
</dbReference>
<feature type="domain" description="ATP-grasp" evidence="22">
    <location>
        <begin position="754"/>
        <end position="952"/>
    </location>
</feature>
<evidence type="ECO:0000256" key="9">
    <source>
        <dbReference type="ARBA" id="ARBA00022741"/>
    </source>
</evidence>
<keyword evidence="25" id="KW-1185">Reference proteome</keyword>
<dbReference type="GO" id="GO:0004087">
    <property type="term" value="F:carbamoyl-phosphate synthase (ammonia) activity"/>
    <property type="evidence" value="ECO:0007669"/>
    <property type="project" value="UniProtKB-EC"/>
</dbReference>
<dbReference type="PANTHER" id="PTHR11405:SF53">
    <property type="entry name" value="CARBAMOYL-PHOSPHATE SYNTHASE [AMMONIA], MITOCHONDRIAL"/>
    <property type="match status" value="1"/>
</dbReference>
<dbReference type="FunFam" id="3.40.50.20:FF:000002">
    <property type="entry name" value="Carbamoyl-phosphate synthase large chain"/>
    <property type="match status" value="1"/>
</dbReference>
<feature type="domain" description="ATP-grasp" evidence="22">
    <location>
        <begin position="217"/>
        <end position="409"/>
    </location>
</feature>
<feature type="domain" description="MGS-like" evidence="23">
    <location>
        <begin position="1020"/>
        <end position="1169"/>
    </location>
</feature>
<dbReference type="InterPro" id="IPR006275">
    <property type="entry name" value="CPSase_lsu"/>
</dbReference>
<evidence type="ECO:0000256" key="10">
    <source>
        <dbReference type="ARBA" id="ARBA00022840"/>
    </source>
</evidence>
<dbReference type="CDD" id="cd01423">
    <property type="entry name" value="MGS_CPS_I_III"/>
    <property type="match status" value="1"/>
</dbReference>
<evidence type="ECO:0000256" key="18">
    <source>
        <dbReference type="ARBA" id="ARBA00047359"/>
    </source>
</evidence>
<evidence type="ECO:0000256" key="13">
    <source>
        <dbReference type="ARBA" id="ARBA00044031"/>
    </source>
</evidence>
<organism evidence="24 25">
    <name type="scientific">Endocarpon pusillum (strain Z07020 / HMAS-L-300199)</name>
    <name type="common">Lichen-forming fungus</name>
    <dbReference type="NCBI Taxonomy" id="1263415"/>
    <lineage>
        <taxon>Eukaryota</taxon>
        <taxon>Fungi</taxon>
        <taxon>Dikarya</taxon>
        <taxon>Ascomycota</taxon>
        <taxon>Pezizomycotina</taxon>
        <taxon>Eurotiomycetes</taxon>
        <taxon>Chaetothyriomycetidae</taxon>
        <taxon>Verrucariales</taxon>
        <taxon>Verrucariaceae</taxon>
        <taxon>Endocarpon</taxon>
    </lineage>
</organism>
<dbReference type="PANTHER" id="PTHR11405">
    <property type="entry name" value="CARBAMOYLTRANSFERASE FAMILY MEMBER"/>
    <property type="match status" value="1"/>
</dbReference>
<comment type="similarity">
    <text evidence="4">Belongs to the CarB family.</text>
</comment>
<keyword evidence="9 21" id="KW-0547">Nucleotide-binding</keyword>
<evidence type="ECO:0000256" key="1">
    <source>
        <dbReference type="ARBA" id="ARBA00001947"/>
    </source>
</evidence>
<dbReference type="eggNOG" id="KOG0370">
    <property type="taxonomic scope" value="Eukaryota"/>
</dbReference>
<dbReference type="PRINTS" id="PR00098">
    <property type="entry name" value="CPSASE"/>
</dbReference>
<comment type="cofactor">
    <cofactor evidence="1">
        <name>Zn(2+)</name>
        <dbReference type="ChEBI" id="CHEBI:29105"/>
    </cofactor>
</comment>
<dbReference type="GO" id="GO:0005951">
    <property type="term" value="C:carbamoyl-phosphate synthase complex"/>
    <property type="evidence" value="ECO:0007669"/>
    <property type="project" value="EnsemblFungi"/>
</dbReference>
<evidence type="ECO:0000256" key="14">
    <source>
        <dbReference type="ARBA" id="ARBA00044063"/>
    </source>
</evidence>
<dbReference type="InterPro" id="IPR013815">
    <property type="entry name" value="ATP_grasp_subdomain_1"/>
</dbReference>
<dbReference type="Gene3D" id="3.40.50.1380">
    <property type="entry name" value="Methylglyoxal synthase-like domain"/>
    <property type="match status" value="1"/>
</dbReference>
<proteinExistence type="inferred from homology"/>
<dbReference type="GO" id="GO:0004088">
    <property type="term" value="F:carbamoyl-phosphate synthase (glutamine-hydrolyzing) activity"/>
    <property type="evidence" value="ECO:0007669"/>
    <property type="project" value="UniProtKB-EC"/>
</dbReference>
<accession>U1G842</accession>
<dbReference type="NCBIfam" id="NF003671">
    <property type="entry name" value="PRK05294.1"/>
    <property type="match status" value="1"/>
</dbReference>
<name>U1G842_ENDPU</name>
<evidence type="ECO:0000256" key="5">
    <source>
        <dbReference type="ARBA" id="ARBA00012738"/>
    </source>
</evidence>
<evidence type="ECO:0000256" key="20">
    <source>
        <dbReference type="ARBA" id="ARBA00068891"/>
    </source>
</evidence>
<dbReference type="Pfam" id="PF02786">
    <property type="entry name" value="CPSase_L_D2"/>
    <property type="match status" value="2"/>
</dbReference>
<dbReference type="Gene3D" id="3.30.1490.20">
    <property type="entry name" value="ATP-grasp fold, A domain"/>
    <property type="match status" value="1"/>
</dbReference>
<dbReference type="SUPFAM" id="SSF52440">
    <property type="entry name" value="PreATP-grasp domain"/>
    <property type="match status" value="2"/>
</dbReference>
<dbReference type="FunFam" id="3.40.50.1380:FF:000015">
    <property type="entry name" value="Carbamoyl-phosphate synthase arginine-specific large chain"/>
    <property type="match status" value="1"/>
</dbReference>
<dbReference type="GO" id="GO:0006526">
    <property type="term" value="P:L-arginine biosynthetic process"/>
    <property type="evidence" value="ECO:0007669"/>
    <property type="project" value="EnsemblFungi"/>
</dbReference>
<comment type="catalytic activity">
    <reaction evidence="19">
        <text>hydrogencarbonate + L-glutamine + 2 ATP + H2O = carbamoyl phosphate + L-glutamate + 2 ADP + phosphate + 2 H(+)</text>
        <dbReference type="Rhea" id="RHEA:18633"/>
        <dbReference type="ChEBI" id="CHEBI:15377"/>
        <dbReference type="ChEBI" id="CHEBI:15378"/>
        <dbReference type="ChEBI" id="CHEBI:17544"/>
        <dbReference type="ChEBI" id="CHEBI:29985"/>
        <dbReference type="ChEBI" id="CHEBI:30616"/>
        <dbReference type="ChEBI" id="CHEBI:43474"/>
        <dbReference type="ChEBI" id="CHEBI:58228"/>
        <dbReference type="ChEBI" id="CHEBI:58359"/>
        <dbReference type="ChEBI" id="CHEBI:456216"/>
        <dbReference type="EC" id="6.3.5.5"/>
    </reaction>
</comment>
<dbReference type="Gene3D" id="1.10.1030.10">
    <property type="entry name" value="Carbamoyl-phosphate synthetase, large subunit oligomerisation domain"/>
    <property type="match status" value="1"/>
</dbReference>
<dbReference type="SUPFAM" id="SSF48108">
    <property type="entry name" value="Carbamoyl phosphate synthetase, large subunit connection domain"/>
    <property type="match status" value="1"/>
</dbReference>
<evidence type="ECO:0000256" key="16">
    <source>
        <dbReference type="ARBA" id="ARBA00044318"/>
    </source>
</evidence>
<evidence type="ECO:0000256" key="21">
    <source>
        <dbReference type="PROSITE-ProRule" id="PRU00409"/>
    </source>
</evidence>
<keyword evidence="6" id="KW-0436">Ligase</keyword>
<dbReference type="Pfam" id="PF02787">
    <property type="entry name" value="CPSase_L_D3"/>
    <property type="match status" value="1"/>
</dbReference>
<dbReference type="NCBIfam" id="TIGR01369">
    <property type="entry name" value="CPSaseII_lrg"/>
    <property type="match status" value="1"/>
</dbReference>
<dbReference type="OMA" id="FPFNKFP"/>
<evidence type="ECO:0000259" key="23">
    <source>
        <dbReference type="PROSITE" id="PS51855"/>
    </source>
</evidence>
<evidence type="ECO:0000256" key="7">
    <source>
        <dbReference type="ARBA" id="ARBA00022723"/>
    </source>
</evidence>
<protein>
    <recommendedName>
        <fullName evidence="20">Carbamoyl phosphate synthase arginine-specific large chain, mitochondrial</fullName>
        <ecNumber evidence="14">6.3.4.16</ecNumber>
        <ecNumber evidence="5">6.3.5.5</ecNumber>
    </recommendedName>
    <alternativeName>
        <fullName evidence="16">Ammonium-dependent carbamoyl phosphate synthetase</fullName>
    </alternativeName>
    <alternativeName>
        <fullName evidence="15">Arginine-specific carbamoyl phosphate synthetase, ammonia chain</fullName>
    </alternativeName>
    <alternativeName>
        <fullName evidence="17">Glutamine-dependent carbamoyl phosphate synthetase</fullName>
    </alternativeName>
</protein>
<dbReference type="AlphaFoldDB" id="U1G842"/>
<evidence type="ECO:0000313" key="25">
    <source>
        <dbReference type="Proteomes" id="UP000019373"/>
    </source>
</evidence>
<evidence type="ECO:0000256" key="2">
    <source>
        <dbReference type="ARBA" id="ARBA00004173"/>
    </source>
</evidence>
<dbReference type="Pfam" id="PF25596">
    <property type="entry name" value="CPSase_L_D1"/>
    <property type="match status" value="2"/>
</dbReference>
<dbReference type="PROSITE" id="PS51855">
    <property type="entry name" value="MGS"/>
    <property type="match status" value="1"/>
</dbReference>
<evidence type="ECO:0000256" key="19">
    <source>
        <dbReference type="ARBA" id="ARBA00048816"/>
    </source>
</evidence>
<comment type="pathway">
    <text evidence="3">Amino-acid biosynthesis; L-arginine biosynthesis; carbamoyl phosphate from bicarbonate: step 1/1.</text>
</comment>
<evidence type="ECO:0000313" key="24">
    <source>
        <dbReference type="EMBL" id="ERF73607.1"/>
    </source>
</evidence>
<comment type="subcellular location">
    <subcellularLocation>
        <location evidence="2">Mitochondrion</location>
    </subcellularLocation>
</comment>
<dbReference type="FunFam" id="3.30.470.20:FF:000001">
    <property type="entry name" value="Carbamoyl-phosphate synthase large chain"/>
    <property type="match status" value="1"/>
</dbReference>
<evidence type="ECO:0000256" key="4">
    <source>
        <dbReference type="ARBA" id="ARBA00009799"/>
    </source>
</evidence>
<reference evidence="25" key="1">
    <citation type="journal article" date="2014" name="BMC Genomics">
        <title>Genome characteristics reveal the impact of lichenization on lichen-forming fungus Endocarpon pusillum Hedwig (Verrucariales, Ascomycota).</title>
        <authorList>
            <person name="Wang Y.-Y."/>
            <person name="Liu B."/>
            <person name="Zhang X.-Y."/>
            <person name="Zhou Q.-M."/>
            <person name="Zhang T."/>
            <person name="Li H."/>
            <person name="Yu Y.-F."/>
            <person name="Zhang X.-L."/>
            <person name="Hao X.-Y."/>
            <person name="Wang M."/>
            <person name="Wang L."/>
            <person name="Wei J.-C."/>
        </authorList>
    </citation>
    <scope>NUCLEOTIDE SEQUENCE [LARGE SCALE GENOMIC DNA]</scope>
    <source>
        <strain evidence="25">Z07020 / HMAS-L-300199</strain>
    </source>
</reference>
<sequence length="1169" mass="128518">MATPARFGRHSSFLLTRRCVSVSQSASRSLSTQSITTTRTPHLTLQKKPQWQQTKKFSRSMRRHAAVQSAPSAEAYLASGAVEPGKNLVDVKKVLVIGSGGLSIGQAGEFDYSGSQALKALKEAGVASVLINPNIATIQTDHKLANEVYYLPVTPEYVTYVIEREKPDGILLTFGGQTGLNLGVKMNRMGIFERYGVKVLGTSIRTLEVSEDRDLFAKALKEIDIPIAESIAVGTVDEALEAAEIVGYPIIVRSAYALGGLGSGFANNAEELSNLSSRSLTLSPQILVEKSLKGWKEVEYEVVRDADNNCITVCNMENFDPLGIHTGDSIVVAPSQTLSDEEYHMLRTAAIKIVRHLGVVGECNVQYALQPDGLDYRVIEVNARLSRSSALASKATGYPLAYTAAKIGLGHTLPELPNAVTKTTTANFEPSLDYIVTKIPRWDLAKFQHVKRDIGSAMKSVGEVMAIGRTFEESFQKAIRQVDPKYIGFQGDKFDDLDETLKNPTDRRWLAVGQAMLHEDYSVDRVHELTKIDKWFLYKLQNLVDCQREMEEIGSLFGIKHELMSKAKKMGFSDKQIALAVGSTEDEVRARRKSFGIRPWVKKIDTLAAEFPADTNYLYTTYNATSHDVTFDDHGTIILGSGVYRIGSSVEFDWCAVNATLSLRKMGKKTVMINYNPETYSTDFDTADKLYFEELSYERVMDIYELESAVGVVVSVGGQLPQNIALRLQETGGAKILGTDPKDIDKAEDRHKFSQILDSIGVDQPAWKELSSVNEAESFAAEVGYPVLVRPSYVLSGAAMSVINSQDELKDKLISASAVSPDHPVVITKFIEGAQEIDVDAVASNGKLILHAVSEPVEAAGVHSGDATLVLPPANLSPEIVSRVKEIAGKVAKAWNITGPFNMQIIKADAPNQEEPAALKVIECNLRASRSFPFVSKVLGTNFIDVATKALVGRDVPEPVDLMAQSRDYLATKVPQFSWTRLAGADPFLGVEMSSTGEIASFGKDLTEAYWASLQSTMNFRVPEPGEGILLGGSTELPELPQIVTYLQPLGYKFFAASADVKRHLEQGGDGKVEIEVIEFPTTDKNALRKVFQKYDIRGVFNIAKSRAKTLLDEDYVMRRNAVDFGVPLFMEPKTALLFAQCMNARLPRKEGIPPEVRSWSEFCGRKMM</sequence>
<keyword evidence="10 21" id="KW-0067">ATP-binding</keyword>
<dbReference type="FunFam" id="3.30.470.20:FF:000004">
    <property type="entry name" value="Carbamoyl-phosphate synthase (glutamine-hydrolyzing)"/>
    <property type="match status" value="1"/>
</dbReference>
<evidence type="ECO:0000256" key="8">
    <source>
        <dbReference type="ARBA" id="ARBA00022737"/>
    </source>
</evidence>
<keyword evidence="8" id="KW-0677">Repeat</keyword>
<dbReference type="GeneID" id="19235920"/>
<dbReference type="InterPro" id="IPR005479">
    <property type="entry name" value="CPAse_ATP-bd"/>
</dbReference>
<evidence type="ECO:0000256" key="11">
    <source>
        <dbReference type="ARBA" id="ARBA00023128"/>
    </source>
</evidence>
<gene>
    <name evidence="24" type="ORF">EPUS_00860</name>
</gene>
<dbReference type="Proteomes" id="UP000019373">
    <property type="component" value="Unassembled WGS sequence"/>
</dbReference>
<evidence type="ECO:0000256" key="3">
    <source>
        <dbReference type="ARBA" id="ARBA00005077"/>
    </source>
</evidence>
<dbReference type="FunFam" id="3.30.1490.20:FF:000001">
    <property type="entry name" value="Carbamoyl-phosphate synthase large chain"/>
    <property type="match status" value="1"/>
</dbReference>
<dbReference type="Gene3D" id="3.30.470.20">
    <property type="entry name" value="ATP-grasp fold, B domain"/>
    <property type="match status" value="2"/>
</dbReference>
<dbReference type="EMBL" id="KE720941">
    <property type="protein sequence ID" value="ERF73607.1"/>
    <property type="molecule type" value="Genomic_DNA"/>
</dbReference>
<dbReference type="PROSITE" id="PS00866">
    <property type="entry name" value="CPSASE_1"/>
    <property type="match status" value="2"/>
</dbReference>
<evidence type="ECO:0000259" key="22">
    <source>
        <dbReference type="PROSITE" id="PS50975"/>
    </source>
</evidence>
<dbReference type="OrthoDB" id="1924069at2759"/>
<dbReference type="PROSITE" id="PS50975">
    <property type="entry name" value="ATP_GRASP"/>
    <property type="match status" value="2"/>
</dbReference>
<dbReference type="InterPro" id="IPR058047">
    <property type="entry name" value="CPSase_preATP-grasp"/>
</dbReference>
<keyword evidence="11" id="KW-0496">Mitochondrion</keyword>
<dbReference type="GO" id="GO:0005524">
    <property type="term" value="F:ATP binding"/>
    <property type="evidence" value="ECO:0007669"/>
    <property type="project" value="UniProtKB-UniRule"/>
</dbReference>
<dbReference type="PROSITE" id="PS00867">
    <property type="entry name" value="CPSASE_2"/>
    <property type="match status" value="2"/>
</dbReference>
<dbReference type="EC" id="6.3.5.5" evidence="5"/>
<dbReference type="FunFam" id="3.40.50.20:FF:000001">
    <property type="entry name" value="Carbamoyl-phosphate synthase large chain"/>
    <property type="match status" value="1"/>
</dbReference>
<comment type="catalytic activity">
    <reaction evidence="18">
        <text>hydrogencarbonate + NH4(+) + 2 ATP = carbamoyl phosphate + 2 ADP + phosphate + 2 H(+)</text>
        <dbReference type="Rhea" id="RHEA:18029"/>
        <dbReference type="ChEBI" id="CHEBI:15378"/>
        <dbReference type="ChEBI" id="CHEBI:17544"/>
        <dbReference type="ChEBI" id="CHEBI:28938"/>
        <dbReference type="ChEBI" id="CHEBI:30616"/>
        <dbReference type="ChEBI" id="CHEBI:43474"/>
        <dbReference type="ChEBI" id="CHEBI:58228"/>
        <dbReference type="ChEBI" id="CHEBI:456216"/>
        <dbReference type="EC" id="6.3.4.16"/>
    </reaction>
</comment>
<dbReference type="InterPro" id="IPR036897">
    <property type="entry name" value="CarbamoylP_synth_lsu_oligo_sf"/>
</dbReference>
<dbReference type="RefSeq" id="XP_007800610.1">
    <property type="nucleotide sequence ID" value="XM_007802419.1"/>
</dbReference>
<dbReference type="InterPro" id="IPR016185">
    <property type="entry name" value="PreATP-grasp_dom_sf"/>
</dbReference>
<dbReference type="InterPro" id="IPR011761">
    <property type="entry name" value="ATP-grasp"/>
</dbReference>
<dbReference type="InterPro" id="IPR005480">
    <property type="entry name" value="CPSase_lsu_oligo"/>
</dbReference>
<evidence type="ECO:0000256" key="12">
    <source>
        <dbReference type="ARBA" id="ARBA00023211"/>
    </source>
</evidence>
<dbReference type="Gene3D" id="3.40.50.20">
    <property type="match status" value="2"/>
</dbReference>
<dbReference type="SMART" id="SM01096">
    <property type="entry name" value="CPSase_L_D3"/>
    <property type="match status" value="1"/>
</dbReference>
<dbReference type="GO" id="GO:0006221">
    <property type="term" value="P:pyrimidine nucleotide biosynthetic process"/>
    <property type="evidence" value="ECO:0007669"/>
    <property type="project" value="EnsemblFungi"/>
</dbReference>